<accession>G9XRL5</accession>
<evidence type="ECO:0000313" key="4">
    <source>
        <dbReference type="Proteomes" id="UP000004416"/>
    </source>
</evidence>
<dbReference type="Gene3D" id="1.10.1660.10">
    <property type="match status" value="1"/>
</dbReference>
<dbReference type="PRINTS" id="PR00040">
    <property type="entry name" value="HTHMERR"/>
</dbReference>
<dbReference type="PANTHER" id="PTHR30204:SF90">
    <property type="entry name" value="HTH-TYPE TRANSCRIPTIONAL ACTIVATOR MTA"/>
    <property type="match status" value="1"/>
</dbReference>
<dbReference type="GO" id="GO:0003700">
    <property type="term" value="F:DNA-binding transcription factor activity"/>
    <property type="evidence" value="ECO:0007669"/>
    <property type="project" value="InterPro"/>
</dbReference>
<evidence type="ECO:0000259" key="2">
    <source>
        <dbReference type="PROSITE" id="PS50937"/>
    </source>
</evidence>
<dbReference type="SMART" id="SM00422">
    <property type="entry name" value="HTH_MERR"/>
    <property type="match status" value="1"/>
</dbReference>
<dbReference type="PROSITE" id="PS50937">
    <property type="entry name" value="HTH_MERR_2"/>
    <property type="match status" value="1"/>
</dbReference>
<evidence type="ECO:0000256" key="1">
    <source>
        <dbReference type="ARBA" id="ARBA00023125"/>
    </source>
</evidence>
<proteinExistence type="predicted"/>
<reference evidence="3 4" key="1">
    <citation type="submission" date="2011-08" db="EMBL/GenBank/DDBJ databases">
        <authorList>
            <person name="Weinstock G."/>
            <person name="Sodergren E."/>
            <person name="Clifton S."/>
            <person name="Fulton L."/>
            <person name="Fulton B."/>
            <person name="Courtney L."/>
            <person name="Fronick C."/>
            <person name="Harrison M."/>
            <person name="Strong C."/>
            <person name="Farmer C."/>
            <person name="Delahaunty K."/>
            <person name="Markovic C."/>
            <person name="Hall O."/>
            <person name="Minx P."/>
            <person name="Tomlinson C."/>
            <person name="Mitreva M."/>
            <person name="Hou S."/>
            <person name="Chen J."/>
            <person name="Wollam A."/>
            <person name="Pepin K.H."/>
            <person name="Johnson M."/>
            <person name="Bhonagiri V."/>
            <person name="Zhang X."/>
            <person name="Suruliraj S."/>
            <person name="Warren W."/>
            <person name="Chinwalla A."/>
            <person name="Mardis E.R."/>
            <person name="Wilson R.K."/>
        </authorList>
    </citation>
    <scope>NUCLEOTIDE SEQUENCE [LARGE SCALE GENOMIC DNA]</scope>
    <source>
        <strain evidence="3 4">DP7</strain>
    </source>
</reference>
<dbReference type="PANTHER" id="PTHR30204">
    <property type="entry name" value="REDOX-CYCLING DRUG-SENSING TRANSCRIPTIONAL ACTIVATOR SOXR"/>
    <property type="match status" value="1"/>
</dbReference>
<keyword evidence="1" id="KW-0238">DNA-binding</keyword>
<dbReference type="Proteomes" id="UP000004416">
    <property type="component" value="Unassembled WGS sequence"/>
</dbReference>
<dbReference type="PATRIC" id="fig|537010.4.peg.3382"/>
<protein>
    <submittedName>
        <fullName evidence="3">Transcriptional regulator, MerR family</fullName>
    </submittedName>
</protein>
<name>G9XRL5_DESHA</name>
<dbReference type="Pfam" id="PF13411">
    <property type="entry name" value="MerR_1"/>
    <property type="match status" value="1"/>
</dbReference>
<dbReference type="SUPFAM" id="SSF46955">
    <property type="entry name" value="Putative DNA-binding domain"/>
    <property type="match status" value="1"/>
</dbReference>
<dbReference type="InterPro" id="IPR009061">
    <property type="entry name" value="DNA-bd_dom_put_sf"/>
</dbReference>
<sequence>MKREECLMEEFLMKIGDLADLFGVTVRTLHYYHQIGLLIPSQTTASGHRLYNENDVKRLYQIITLKNFGFSLEEIGKMTSSTDPDPLVLINLQVQKAAEALEFQQALYNRLVEVQKKLKAESSPSLADMVALIEIAQHNSQNYLTEDQIAQLKSLYSSFSIEQEVNMKKEWQSFVARLGVCKEENKPVDSDDMQELAAYWQDFLKTFSDIDQDIVDAAHKFHAENKDPHLNYGLTHELYEYLSQAIEAMNDEC</sequence>
<dbReference type="InterPro" id="IPR012925">
    <property type="entry name" value="TipAS_dom"/>
</dbReference>
<comment type="caution">
    <text evidence="3">The sequence shown here is derived from an EMBL/GenBank/DDBJ whole genome shotgun (WGS) entry which is preliminary data.</text>
</comment>
<organism evidence="3 4">
    <name type="scientific">Desulfitobacterium hafniense DP7</name>
    <dbReference type="NCBI Taxonomy" id="537010"/>
    <lineage>
        <taxon>Bacteria</taxon>
        <taxon>Bacillati</taxon>
        <taxon>Bacillota</taxon>
        <taxon>Clostridia</taxon>
        <taxon>Eubacteriales</taxon>
        <taxon>Desulfitobacteriaceae</taxon>
        <taxon>Desulfitobacterium</taxon>
    </lineage>
</organism>
<dbReference type="HOGENOM" id="CLU_060077_0_1_9"/>
<dbReference type="CDD" id="cd04788">
    <property type="entry name" value="HTH_NolA-AlbR"/>
    <property type="match status" value="1"/>
</dbReference>
<dbReference type="AlphaFoldDB" id="G9XRL5"/>
<dbReference type="Pfam" id="PF07739">
    <property type="entry name" value="TipAS"/>
    <property type="match status" value="1"/>
</dbReference>
<feature type="domain" description="HTH merR-type" evidence="2">
    <location>
        <begin position="12"/>
        <end position="81"/>
    </location>
</feature>
<evidence type="ECO:0000313" key="3">
    <source>
        <dbReference type="EMBL" id="EHL05697.1"/>
    </source>
</evidence>
<dbReference type="InterPro" id="IPR000551">
    <property type="entry name" value="MerR-type_HTH_dom"/>
</dbReference>
<gene>
    <name evidence="3" type="ORF">HMPREF0322_03613</name>
</gene>
<dbReference type="InterPro" id="IPR047057">
    <property type="entry name" value="MerR_fam"/>
</dbReference>
<dbReference type="GO" id="GO:0003677">
    <property type="term" value="F:DNA binding"/>
    <property type="evidence" value="ECO:0007669"/>
    <property type="project" value="UniProtKB-KW"/>
</dbReference>
<dbReference type="EMBL" id="AFZX01000093">
    <property type="protein sequence ID" value="EHL05697.1"/>
    <property type="molecule type" value="Genomic_DNA"/>
</dbReference>